<sequence>MAAETRSPFTLDLPLSAQKKSNSGKTTKTEPIRRPPTKELLLPLPENPNNTTV</sequence>
<evidence type="ECO:0000313" key="3">
    <source>
        <dbReference type="Proteomes" id="UP000823749"/>
    </source>
</evidence>
<accession>A0AAV6LS30</accession>
<keyword evidence="3" id="KW-1185">Reference proteome</keyword>
<feature type="compositionally biased region" description="Low complexity" evidence="1">
    <location>
        <begin position="38"/>
        <end position="53"/>
    </location>
</feature>
<protein>
    <submittedName>
        <fullName evidence="2">Uncharacterized protein</fullName>
    </submittedName>
</protein>
<evidence type="ECO:0000256" key="1">
    <source>
        <dbReference type="SAM" id="MobiDB-lite"/>
    </source>
</evidence>
<comment type="caution">
    <text evidence="2">The sequence shown here is derived from an EMBL/GenBank/DDBJ whole genome shotgun (WGS) entry which is preliminary data.</text>
</comment>
<dbReference type="AlphaFoldDB" id="A0AAV6LS30"/>
<evidence type="ECO:0000313" key="2">
    <source>
        <dbReference type="EMBL" id="KAG5567545.1"/>
    </source>
</evidence>
<dbReference type="Proteomes" id="UP000823749">
    <property type="component" value="Chromosome 1"/>
</dbReference>
<feature type="compositionally biased region" description="Basic and acidic residues" evidence="1">
    <location>
        <begin position="27"/>
        <end position="37"/>
    </location>
</feature>
<organism evidence="2 3">
    <name type="scientific">Rhododendron griersonianum</name>
    <dbReference type="NCBI Taxonomy" id="479676"/>
    <lineage>
        <taxon>Eukaryota</taxon>
        <taxon>Viridiplantae</taxon>
        <taxon>Streptophyta</taxon>
        <taxon>Embryophyta</taxon>
        <taxon>Tracheophyta</taxon>
        <taxon>Spermatophyta</taxon>
        <taxon>Magnoliopsida</taxon>
        <taxon>eudicotyledons</taxon>
        <taxon>Gunneridae</taxon>
        <taxon>Pentapetalae</taxon>
        <taxon>asterids</taxon>
        <taxon>Ericales</taxon>
        <taxon>Ericaceae</taxon>
        <taxon>Ericoideae</taxon>
        <taxon>Rhodoreae</taxon>
        <taxon>Rhododendron</taxon>
    </lineage>
</organism>
<proteinExistence type="predicted"/>
<gene>
    <name evidence="2" type="ORF">RHGRI_002921</name>
</gene>
<dbReference type="EMBL" id="JACTNZ010000001">
    <property type="protein sequence ID" value="KAG5567545.1"/>
    <property type="molecule type" value="Genomic_DNA"/>
</dbReference>
<name>A0AAV6LS30_9ERIC</name>
<reference evidence="2" key="1">
    <citation type="submission" date="2020-08" db="EMBL/GenBank/DDBJ databases">
        <title>Plant Genome Project.</title>
        <authorList>
            <person name="Zhang R.-G."/>
        </authorList>
    </citation>
    <scope>NUCLEOTIDE SEQUENCE</scope>
    <source>
        <strain evidence="2">WSP0</strain>
        <tissue evidence="2">Leaf</tissue>
    </source>
</reference>
<feature type="region of interest" description="Disordered" evidence="1">
    <location>
        <begin position="1"/>
        <end position="53"/>
    </location>
</feature>